<name>A0A521G217_9BACT</name>
<dbReference type="Pfam" id="PF04751">
    <property type="entry name" value="DarP"/>
    <property type="match status" value="1"/>
</dbReference>
<dbReference type="GO" id="GO:0005829">
    <property type="term" value="C:cytosol"/>
    <property type="evidence" value="ECO:0007669"/>
    <property type="project" value="TreeGrafter"/>
</dbReference>
<evidence type="ECO:0000256" key="1">
    <source>
        <dbReference type="ARBA" id="ARBA00022490"/>
    </source>
</evidence>
<evidence type="ECO:0000313" key="6">
    <source>
        <dbReference type="Proteomes" id="UP000316238"/>
    </source>
</evidence>
<sequence length="188" mass="21929">MELSRSEQKRRMKQLEELTEELSALPLGLLDQLPAAEEVRMLLKETADLGRDGARKRQIKHITKLLREESGEALYTFLADHKGTELRKKKQLHELEYMRDALIEEAIASRRKAREKQQDFNEDWPSKVVENIAVQLEAVDKRELTRLASFFAISRNPRHSREIFRMLLAAQEQGRRQELALSTCSVVY</sequence>
<dbReference type="EMBL" id="NQJD01000012">
    <property type="protein sequence ID" value="TAA75064.1"/>
    <property type="molecule type" value="Genomic_DNA"/>
</dbReference>
<reference evidence="5" key="1">
    <citation type="submission" date="2017-07" db="EMBL/GenBank/DDBJ databases">
        <title>The cable genome - Insights into the physiology and evolution of filamentous bacteria capable of sulfide oxidation via long distance electron transfer.</title>
        <authorList>
            <person name="Thorup C."/>
            <person name="Bjerg J.T."/>
            <person name="Schreiber L."/>
            <person name="Nielsen L.P."/>
            <person name="Kjeldsen K.U."/>
            <person name="Boesen T."/>
            <person name="Boggild A."/>
            <person name="Meysman F."/>
            <person name="Geelhoed J."/>
            <person name="Schramm A."/>
        </authorList>
    </citation>
    <scope>NUCLEOTIDE SEQUENCE [LARGE SCALE GENOMIC DNA]</scope>
    <source>
        <strain evidence="5">GS</strain>
    </source>
</reference>
<dbReference type="CDD" id="cd16331">
    <property type="entry name" value="YjgA-like"/>
    <property type="match status" value="1"/>
</dbReference>
<evidence type="ECO:0000256" key="4">
    <source>
        <dbReference type="ARBA" id="ARBA00022884"/>
    </source>
</evidence>
<dbReference type="PANTHER" id="PTHR38101">
    <property type="entry name" value="UPF0307 PROTEIN YJGA"/>
    <property type="match status" value="1"/>
</dbReference>
<dbReference type="Gene3D" id="1.10.60.30">
    <property type="entry name" value="PSPTO4464-like domains"/>
    <property type="match status" value="1"/>
</dbReference>
<dbReference type="SUPFAM" id="SSF158710">
    <property type="entry name" value="PSPTO4464-like"/>
    <property type="match status" value="1"/>
</dbReference>
<keyword evidence="2" id="KW-0690">Ribosome biogenesis</keyword>
<dbReference type="GO" id="GO:0019843">
    <property type="term" value="F:rRNA binding"/>
    <property type="evidence" value="ECO:0007669"/>
    <property type="project" value="UniProtKB-KW"/>
</dbReference>
<comment type="caution">
    <text evidence="5">The sequence shown here is derived from an EMBL/GenBank/DDBJ whole genome shotgun (WGS) entry which is preliminary data.</text>
</comment>
<dbReference type="AlphaFoldDB" id="A0A521G217"/>
<organism evidence="5 6">
    <name type="scientific">Candidatus Electronema aureum</name>
    <dbReference type="NCBI Taxonomy" id="2005002"/>
    <lineage>
        <taxon>Bacteria</taxon>
        <taxon>Pseudomonadati</taxon>
        <taxon>Thermodesulfobacteriota</taxon>
        <taxon>Desulfobulbia</taxon>
        <taxon>Desulfobulbales</taxon>
        <taxon>Desulfobulbaceae</taxon>
        <taxon>Candidatus Electronema</taxon>
    </lineage>
</organism>
<dbReference type="Proteomes" id="UP000316238">
    <property type="component" value="Unassembled WGS sequence"/>
</dbReference>
<dbReference type="InterPro" id="IPR023153">
    <property type="entry name" value="DarP_sf"/>
</dbReference>
<evidence type="ECO:0000256" key="2">
    <source>
        <dbReference type="ARBA" id="ARBA00022517"/>
    </source>
</evidence>
<accession>A0A521G217</accession>
<dbReference type="GO" id="GO:0042254">
    <property type="term" value="P:ribosome biogenesis"/>
    <property type="evidence" value="ECO:0007669"/>
    <property type="project" value="UniProtKB-KW"/>
</dbReference>
<keyword evidence="4" id="KW-0694">RNA-binding</keyword>
<proteinExistence type="predicted"/>
<gene>
    <name evidence="5" type="ORF">CDV28_11238</name>
</gene>
<keyword evidence="6" id="KW-1185">Reference proteome</keyword>
<evidence type="ECO:0000256" key="3">
    <source>
        <dbReference type="ARBA" id="ARBA00022730"/>
    </source>
</evidence>
<dbReference type="PANTHER" id="PTHR38101:SF1">
    <property type="entry name" value="UPF0307 PROTEIN YJGA"/>
    <property type="match status" value="1"/>
</dbReference>
<keyword evidence="3" id="KW-0699">rRNA-binding</keyword>
<evidence type="ECO:0000313" key="5">
    <source>
        <dbReference type="EMBL" id="TAA75064.1"/>
    </source>
</evidence>
<keyword evidence="1" id="KW-0963">Cytoplasm</keyword>
<protein>
    <submittedName>
        <fullName evidence="5">Ribosome-associated protein</fullName>
    </submittedName>
</protein>
<dbReference type="InterPro" id="IPR006839">
    <property type="entry name" value="DarP"/>
</dbReference>